<reference evidence="2" key="3">
    <citation type="submission" date="2020-12" db="UniProtKB">
        <authorList>
            <consortium name="EnsemblPlants"/>
        </authorList>
    </citation>
    <scope>IDENTIFICATION</scope>
</reference>
<dbReference type="EnsemblPlants" id="Pp3c1_5440V3.1">
    <property type="protein sequence ID" value="PAC:32969053.CDS.1"/>
    <property type="gene ID" value="Pp3c1_5440"/>
</dbReference>
<keyword evidence="3" id="KW-1185">Reference proteome</keyword>
<reference evidence="1 3" key="2">
    <citation type="journal article" date="2018" name="Plant J.">
        <title>The Physcomitrella patens chromosome-scale assembly reveals moss genome structure and evolution.</title>
        <authorList>
            <person name="Lang D."/>
            <person name="Ullrich K.K."/>
            <person name="Murat F."/>
            <person name="Fuchs J."/>
            <person name="Jenkins J."/>
            <person name="Haas F.B."/>
            <person name="Piednoel M."/>
            <person name="Gundlach H."/>
            <person name="Van Bel M."/>
            <person name="Meyberg R."/>
            <person name="Vives C."/>
            <person name="Morata J."/>
            <person name="Symeonidi A."/>
            <person name="Hiss M."/>
            <person name="Muchero W."/>
            <person name="Kamisugi Y."/>
            <person name="Saleh O."/>
            <person name="Blanc G."/>
            <person name="Decker E.L."/>
            <person name="van Gessel N."/>
            <person name="Grimwood J."/>
            <person name="Hayes R.D."/>
            <person name="Graham S.W."/>
            <person name="Gunter L.E."/>
            <person name="McDaniel S.F."/>
            <person name="Hoernstein S.N.W."/>
            <person name="Larsson A."/>
            <person name="Li F.W."/>
            <person name="Perroud P.F."/>
            <person name="Phillips J."/>
            <person name="Ranjan P."/>
            <person name="Rokshar D.S."/>
            <person name="Rothfels C.J."/>
            <person name="Schneider L."/>
            <person name="Shu S."/>
            <person name="Stevenson D.W."/>
            <person name="Thummler F."/>
            <person name="Tillich M."/>
            <person name="Villarreal Aguilar J.C."/>
            <person name="Widiez T."/>
            <person name="Wong G.K."/>
            <person name="Wymore A."/>
            <person name="Zhang Y."/>
            <person name="Zimmer A.D."/>
            <person name="Quatrano R.S."/>
            <person name="Mayer K.F.X."/>
            <person name="Goodstein D."/>
            <person name="Casacuberta J.M."/>
            <person name="Vandepoele K."/>
            <person name="Reski R."/>
            <person name="Cuming A.C."/>
            <person name="Tuskan G.A."/>
            <person name="Maumus F."/>
            <person name="Salse J."/>
            <person name="Schmutz J."/>
            <person name="Rensing S.A."/>
        </authorList>
    </citation>
    <scope>NUCLEOTIDE SEQUENCE [LARGE SCALE GENOMIC DNA]</scope>
    <source>
        <strain evidence="2 3">cv. Gransden 2004</strain>
    </source>
</reference>
<dbReference type="Proteomes" id="UP000006727">
    <property type="component" value="Chromosome 1"/>
</dbReference>
<sequence>MVFHRVLRPLQKHSQKYQLLRRLKIRRTQVSMLLRARVLQQGLEHELPALTFREPYAPNTLEFQVLS</sequence>
<reference evidence="1 3" key="1">
    <citation type="journal article" date="2008" name="Science">
        <title>The Physcomitrella genome reveals evolutionary insights into the conquest of land by plants.</title>
        <authorList>
            <person name="Rensing S."/>
            <person name="Lang D."/>
            <person name="Zimmer A."/>
            <person name="Terry A."/>
            <person name="Salamov A."/>
            <person name="Shapiro H."/>
            <person name="Nishiyama T."/>
            <person name="Perroud P.-F."/>
            <person name="Lindquist E."/>
            <person name="Kamisugi Y."/>
            <person name="Tanahashi T."/>
            <person name="Sakakibara K."/>
            <person name="Fujita T."/>
            <person name="Oishi K."/>
            <person name="Shin-I T."/>
            <person name="Kuroki Y."/>
            <person name="Toyoda A."/>
            <person name="Suzuki Y."/>
            <person name="Hashimoto A."/>
            <person name="Yamaguchi K."/>
            <person name="Sugano A."/>
            <person name="Kohara Y."/>
            <person name="Fujiyama A."/>
            <person name="Anterola A."/>
            <person name="Aoki S."/>
            <person name="Ashton N."/>
            <person name="Barbazuk W.B."/>
            <person name="Barker E."/>
            <person name="Bennetzen J."/>
            <person name="Bezanilla M."/>
            <person name="Blankenship R."/>
            <person name="Cho S.H."/>
            <person name="Dutcher S."/>
            <person name="Estelle M."/>
            <person name="Fawcett J.A."/>
            <person name="Gundlach H."/>
            <person name="Hanada K."/>
            <person name="Heyl A."/>
            <person name="Hicks K.A."/>
            <person name="Hugh J."/>
            <person name="Lohr M."/>
            <person name="Mayer K."/>
            <person name="Melkozernov A."/>
            <person name="Murata T."/>
            <person name="Nelson D."/>
            <person name="Pils B."/>
            <person name="Prigge M."/>
            <person name="Reiss B."/>
            <person name="Renner T."/>
            <person name="Rombauts S."/>
            <person name="Rushton P."/>
            <person name="Sanderfoot A."/>
            <person name="Schween G."/>
            <person name="Shiu S.-H."/>
            <person name="Stueber K."/>
            <person name="Theodoulou F.L."/>
            <person name="Tu H."/>
            <person name="Van de Peer Y."/>
            <person name="Verrier P.J."/>
            <person name="Waters E."/>
            <person name="Wood A."/>
            <person name="Yang L."/>
            <person name="Cove D."/>
            <person name="Cuming A."/>
            <person name="Hasebe M."/>
            <person name="Lucas S."/>
            <person name="Mishler D.B."/>
            <person name="Reski R."/>
            <person name="Grigoriev I."/>
            <person name="Quatrano R.S."/>
            <person name="Boore J.L."/>
        </authorList>
    </citation>
    <scope>NUCLEOTIDE SEQUENCE [LARGE SCALE GENOMIC DNA]</scope>
    <source>
        <strain evidence="2 3">cv. Gransden 2004</strain>
    </source>
</reference>
<evidence type="ECO:0000313" key="1">
    <source>
        <dbReference type="EMBL" id="PNR61801.1"/>
    </source>
</evidence>
<proteinExistence type="predicted"/>
<dbReference type="InParanoid" id="A0A2K1L736"/>
<dbReference type="AlphaFoldDB" id="A0A2K1L736"/>
<dbReference type="Gramene" id="Pp3c1_5440V3.1">
    <property type="protein sequence ID" value="PAC:32969053.CDS.1"/>
    <property type="gene ID" value="Pp3c1_5440"/>
</dbReference>
<evidence type="ECO:0000313" key="3">
    <source>
        <dbReference type="Proteomes" id="UP000006727"/>
    </source>
</evidence>
<protein>
    <submittedName>
        <fullName evidence="1 2">Uncharacterized protein</fullName>
    </submittedName>
</protein>
<accession>A0A2K1L736</accession>
<organism evidence="1">
    <name type="scientific">Physcomitrium patens</name>
    <name type="common">Spreading-leaved earth moss</name>
    <name type="synonym">Physcomitrella patens</name>
    <dbReference type="NCBI Taxonomy" id="3218"/>
    <lineage>
        <taxon>Eukaryota</taxon>
        <taxon>Viridiplantae</taxon>
        <taxon>Streptophyta</taxon>
        <taxon>Embryophyta</taxon>
        <taxon>Bryophyta</taxon>
        <taxon>Bryophytina</taxon>
        <taxon>Bryopsida</taxon>
        <taxon>Funariidae</taxon>
        <taxon>Funariales</taxon>
        <taxon>Funariaceae</taxon>
        <taxon>Physcomitrium</taxon>
    </lineage>
</organism>
<evidence type="ECO:0000313" key="2">
    <source>
        <dbReference type="EnsemblPlants" id="PAC:32969053.CDS.1"/>
    </source>
</evidence>
<gene>
    <name evidence="1" type="ORF">PHYPA_000225</name>
</gene>
<name>A0A2K1L736_PHYPA</name>
<dbReference type="EMBL" id="ABEU02000001">
    <property type="protein sequence ID" value="PNR61801.1"/>
    <property type="molecule type" value="Genomic_DNA"/>
</dbReference>